<dbReference type="PANTHER" id="PTHR31338:SF16">
    <property type="entry name" value="POLYKETIDE CYCLASE_DEHYDRASE AND LIPID TRANSPORT SUPERFAMILY PROTEIN"/>
    <property type="match status" value="1"/>
</dbReference>
<dbReference type="GO" id="GO:0006952">
    <property type="term" value="P:defense response"/>
    <property type="evidence" value="ECO:0007669"/>
    <property type="project" value="InterPro"/>
</dbReference>
<evidence type="ECO:0000256" key="1">
    <source>
        <dbReference type="ARBA" id="ARBA00038242"/>
    </source>
</evidence>
<dbReference type="SMART" id="SM01037">
    <property type="entry name" value="Bet_v_1"/>
    <property type="match status" value="2"/>
</dbReference>
<evidence type="ECO:0000259" key="2">
    <source>
        <dbReference type="SMART" id="SM01037"/>
    </source>
</evidence>
<accession>A0AAP0IHK1</accession>
<dbReference type="PANTHER" id="PTHR31338">
    <property type="entry name" value="POLYKETIDE CYCLASE/DEHYDRASE AND LIPID TRANSPORT SUPERFAMILY PROTEIN"/>
    <property type="match status" value="1"/>
</dbReference>
<dbReference type="Pfam" id="PF00407">
    <property type="entry name" value="Bet_v_1"/>
    <property type="match status" value="2"/>
</dbReference>
<dbReference type="Gene3D" id="3.30.530.20">
    <property type="match status" value="2"/>
</dbReference>
<evidence type="ECO:0000313" key="4">
    <source>
        <dbReference type="Proteomes" id="UP001420932"/>
    </source>
</evidence>
<dbReference type="CDD" id="cd07816">
    <property type="entry name" value="Bet_v1-like"/>
    <property type="match status" value="1"/>
</dbReference>
<dbReference type="InterPro" id="IPR000916">
    <property type="entry name" value="Bet_v_I/MLP"/>
</dbReference>
<feature type="domain" description="Bet v I/Major latex protein" evidence="2">
    <location>
        <begin position="235"/>
        <end position="388"/>
    </location>
</feature>
<keyword evidence="4" id="KW-1185">Reference proteome</keyword>
<dbReference type="InterPro" id="IPR023393">
    <property type="entry name" value="START-like_dom_sf"/>
</dbReference>
<evidence type="ECO:0000313" key="3">
    <source>
        <dbReference type="EMBL" id="KAK9115275.1"/>
    </source>
</evidence>
<dbReference type="SUPFAM" id="SSF55961">
    <property type="entry name" value="Bet v1-like"/>
    <property type="match status" value="2"/>
</dbReference>
<dbReference type="EMBL" id="JBBNAF010000009">
    <property type="protein sequence ID" value="KAK9115275.1"/>
    <property type="molecule type" value="Genomic_DNA"/>
</dbReference>
<organism evidence="3 4">
    <name type="scientific">Stephania yunnanensis</name>
    <dbReference type="NCBI Taxonomy" id="152371"/>
    <lineage>
        <taxon>Eukaryota</taxon>
        <taxon>Viridiplantae</taxon>
        <taxon>Streptophyta</taxon>
        <taxon>Embryophyta</taxon>
        <taxon>Tracheophyta</taxon>
        <taxon>Spermatophyta</taxon>
        <taxon>Magnoliopsida</taxon>
        <taxon>Ranunculales</taxon>
        <taxon>Menispermaceae</taxon>
        <taxon>Menispermoideae</taxon>
        <taxon>Cissampelideae</taxon>
        <taxon>Stephania</taxon>
    </lineage>
</organism>
<gene>
    <name evidence="3" type="ORF">Syun_022072</name>
</gene>
<name>A0AAP0IHK1_9MAGN</name>
<proteinExistence type="inferred from homology"/>
<dbReference type="InterPro" id="IPR052006">
    <property type="entry name" value="MLP-like"/>
</dbReference>
<comment type="similarity">
    <text evidence="1">Belongs to the MLP family.</text>
</comment>
<comment type="caution">
    <text evidence="3">The sequence shown here is derived from an EMBL/GenBank/DDBJ whole genome shotgun (WGS) entry which is preliminary data.</text>
</comment>
<protein>
    <recommendedName>
        <fullName evidence="2">Bet v I/Major latex protein domain-containing protein</fullName>
    </recommendedName>
</protein>
<sequence length="412" mass="45491">MAEAPTHVIDIESEIRCPADKMYDLLKNHLTQLPVVFPDIYKSATVLAGDGKSLGSVRRWTYLIHHTSDELLEVIEKLTEVDDENMSLTLSAVGGDVLKMHKQFDVKVTITPKVDGSLVKWHIIFVKVNEDDPTLTPTLKYLMTSIRVPLKISSAVPLNTQTPLLLAQTGALRFVAFLLLTSSSAVDGKQGGRTKKKSLTSAGSREVVPNLARKKTKTGKWRWIDLKTVSMAQLSRQLVLEVENEIKCPADAFYEFMKNKFIDAHLLFPEIYKNSKVLQGDGKSLGSVIQWSYVIDAKSDQYLEVKAKLSEVDDEKRSVTFTIIGGDLFKMHKSLACKVCVTSKSNGSMVKWSIIYEKLNEVDSHPLDPYLEIFAGVTSTSSSSTSFTTTTTYSTSPTQAAATAAANPTTSS</sequence>
<reference evidence="3 4" key="1">
    <citation type="submission" date="2024-01" db="EMBL/GenBank/DDBJ databases">
        <title>Genome assemblies of Stephania.</title>
        <authorList>
            <person name="Yang L."/>
        </authorList>
    </citation>
    <scope>NUCLEOTIDE SEQUENCE [LARGE SCALE GENOMIC DNA]</scope>
    <source>
        <strain evidence="3">YNDBR</strain>
        <tissue evidence="3">Leaf</tissue>
    </source>
</reference>
<dbReference type="Proteomes" id="UP001420932">
    <property type="component" value="Unassembled WGS sequence"/>
</dbReference>
<dbReference type="AlphaFoldDB" id="A0AAP0IHK1"/>
<feature type="domain" description="Bet v I/Major latex protein" evidence="2">
    <location>
        <begin position="4"/>
        <end position="153"/>
    </location>
</feature>